<evidence type="ECO:0000256" key="2">
    <source>
        <dbReference type="ARBA" id="ARBA00022475"/>
    </source>
</evidence>
<evidence type="ECO:0000256" key="10">
    <source>
        <dbReference type="SAM" id="Phobius"/>
    </source>
</evidence>
<evidence type="ECO:0000256" key="1">
    <source>
        <dbReference type="ARBA" id="ARBA00004651"/>
    </source>
</evidence>
<evidence type="ECO:0000313" key="14">
    <source>
        <dbReference type="Proteomes" id="UP000001968"/>
    </source>
</evidence>
<dbReference type="GO" id="GO:0006935">
    <property type="term" value="P:chemotaxis"/>
    <property type="evidence" value="ECO:0007669"/>
    <property type="project" value="UniProtKB-KW"/>
</dbReference>
<dbReference type="PROSITE" id="PS50111">
    <property type="entry name" value="CHEMOTAXIS_TRANSDUC_2"/>
    <property type="match status" value="1"/>
</dbReference>
<dbReference type="CDD" id="cd06225">
    <property type="entry name" value="HAMP"/>
    <property type="match status" value="1"/>
</dbReference>
<keyword evidence="3" id="KW-0145">Chemotaxis</keyword>
<dbReference type="InterPro" id="IPR033479">
    <property type="entry name" value="dCache_1"/>
</dbReference>
<keyword evidence="7 9" id="KW-0807">Transducer</keyword>
<evidence type="ECO:0000313" key="13">
    <source>
        <dbReference type="EMBL" id="ABI69442.1"/>
    </source>
</evidence>
<evidence type="ECO:0000256" key="6">
    <source>
        <dbReference type="ARBA" id="ARBA00023136"/>
    </source>
</evidence>
<name>Q0AV12_SYNWW</name>
<dbReference type="EMBL" id="CP000448">
    <property type="protein sequence ID" value="ABI69442.1"/>
    <property type="molecule type" value="Genomic_DNA"/>
</dbReference>
<feature type="domain" description="Methyl-accepting transducer" evidence="11">
    <location>
        <begin position="369"/>
        <end position="605"/>
    </location>
</feature>
<protein>
    <submittedName>
        <fullName evidence="13">Putative methyl-accepting chemotaxis sensory transducer</fullName>
    </submittedName>
</protein>
<proteinExistence type="inferred from homology"/>
<dbReference type="HOGENOM" id="CLU_000445_107_19_9"/>
<keyword evidence="6 10" id="KW-0472">Membrane</keyword>
<sequence>MKFTQSLKFNFLLWILGAFFLASIGQSLVSYWSGKDILIQQIQENCTQIADATGDEIDAWIAGKFSEMSTLAKLDEVRNLDAERLPALLSGLMSADHDNLYVVWPDGTVVGDTGLQDFKLDERNYFKLAMAGKANIDTPVISKATGNLVAPIAVPIYQGDKVVGVLGATIKAEKITEITSDVKVGETGYAYLINQDTTFVAHPKKDYILQKKLSDDAEGMEDVIKRMTALETGIAEYEYDGEVKYMAYDPVHLAGWSLAVTVPVSEVTQPLDAMLHKMIMVTIVTLLLLSIIIWFVTGRLTKPILGMVDITTRLSQRDLTQEIESRNRSEIGLLMNSLRDMNENLNTVLKQMAGSSERLASVSEDLMQTARQTGQASEQVSASAEEVARAATAEAEDAQKTSELVQQVGMAMQNVGSTTEAISSQSLNFKSIVGRVTGLMLRQKDEMALTVNSTVNVAGVIEELSNKTQEIGEIINVINNIAGQTNLLALNAAIEAARAGEAGRGFAVVAEEVRKLAEETGSATLNIATIINEVQAGVERAVTEVDKVEKQVREQGVSLGESVDSFREIEQGAVEIDNAIQDISATFEELLASADEMTQAIENISAATEESAASAEEVTAISQNQLAAVQNIVAVSQELDKLAVELKKVTDTFKLK</sequence>
<dbReference type="CDD" id="cd11386">
    <property type="entry name" value="MCP_signal"/>
    <property type="match status" value="1"/>
</dbReference>
<dbReference type="InterPro" id="IPR004089">
    <property type="entry name" value="MCPsignal_dom"/>
</dbReference>
<dbReference type="SMART" id="SM00304">
    <property type="entry name" value="HAMP"/>
    <property type="match status" value="1"/>
</dbReference>
<dbReference type="eggNOG" id="COG0840">
    <property type="taxonomic scope" value="Bacteria"/>
</dbReference>
<dbReference type="RefSeq" id="WP_011641533.1">
    <property type="nucleotide sequence ID" value="NC_008346.1"/>
</dbReference>
<dbReference type="SMART" id="SM00283">
    <property type="entry name" value="MA"/>
    <property type="match status" value="1"/>
</dbReference>
<dbReference type="PROSITE" id="PS50885">
    <property type="entry name" value="HAMP"/>
    <property type="match status" value="1"/>
</dbReference>
<organism evidence="13 14">
    <name type="scientific">Syntrophomonas wolfei subsp. wolfei (strain DSM 2245B / Goettingen)</name>
    <dbReference type="NCBI Taxonomy" id="335541"/>
    <lineage>
        <taxon>Bacteria</taxon>
        <taxon>Bacillati</taxon>
        <taxon>Bacillota</taxon>
        <taxon>Clostridia</taxon>
        <taxon>Eubacteriales</taxon>
        <taxon>Syntrophomonadaceae</taxon>
        <taxon>Syntrophomonas</taxon>
    </lineage>
</organism>
<dbReference type="GO" id="GO:0005886">
    <property type="term" value="C:plasma membrane"/>
    <property type="evidence" value="ECO:0007669"/>
    <property type="project" value="UniProtKB-SubCell"/>
</dbReference>
<dbReference type="Gene3D" id="1.10.287.950">
    <property type="entry name" value="Methyl-accepting chemotaxis protein"/>
    <property type="match status" value="1"/>
</dbReference>
<dbReference type="OrthoDB" id="243053at2"/>
<evidence type="ECO:0000256" key="3">
    <source>
        <dbReference type="ARBA" id="ARBA00022500"/>
    </source>
</evidence>
<comment type="similarity">
    <text evidence="8">Belongs to the methyl-accepting chemotaxis (MCP) protein family.</text>
</comment>
<accession>Q0AV12</accession>
<dbReference type="STRING" id="335541.Swol_2151"/>
<dbReference type="GO" id="GO:0007165">
    <property type="term" value="P:signal transduction"/>
    <property type="evidence" value="ECO:0007669"/>
    <property type="project" value="UniProtKB-KW"/>
</dbReference>
<keyword evidence="5 10" id="KW-1133">Transmembrane helix</keyword>
<dbReference type="Pfam" id="PF00015">
    <property type="entry name" value="MCPsignal"/>
    <property type="match status" value="1"/>
</dbReference>
<dbReference type="AlphaFoldDB" id="Q0AV12"/>
<keyword evidence="14" id="KW-1185">Reference proteome</keyword>
<dbReference type="Gene3D" id="3.30.450.20">
    <property type="entry name" value="PAS domain"/>
    <property type="match status" value="1"/>
</dbReference>
<evidence type="ECO:0000256" key="9">
    <source>
        <dbReference type="PROSITE-ProRule" id="PRU00284"/>
    </source>
</evidence>
<evidence type="ECO:0000256" key="4">
    <source>
        <dbReference type="ARBA" id="ARBA00022692"/>
    </source>
</evidence>
<keyword evidence="4 10" id="KW-0812">Transmembrane</keyword>
<dbReference type="InterPro" id="IPR003660">
    <property type="entry name" value="HAMP_dom"/>
</dbReference>
<dbReference type="SUPFAM" id="SSF58104">
    <property type="entry name" value="Methyl-accepting chemotaxis protein (MCP) signaling domain"/>
    <property type="match status" value="1"/>
</dbReference>
<comment type="subcellular location">
    <subcellularLocation>
        <location evidence="1">Cell membrane</location>
        <topology evidence="1">Multi-pass membrane protein</topology>
    </subcellularLocation>
</comment>
<dbReference type="KEGG" id="swo:Swol_2151"/>
<dbReference type="PANTHER" id="PTHR32089">
    <property type="entry name" value="METHYL-ACCEPTING CHEMOTAXIS PROTEIN MCPB"/>
    <property type="match status" value="1"/>
</dbReference>
<evidence type="ECO:0000256" key="7">
    <source>
        <dbReference type="ARBA" id="ARBA00023224"/>
    </source>
</evidence>
<dbReference type="Pfam" id="PF00672">
    <property type="entry name" value="HAMP"/>
    <property type="match status" value="1"/>
</dbReference>
<feature type="transmembrane region" description="Helical" evidence="10">
    <location>
        <begin position="278"/>
        <end position="297"/>
    </location>
</feature>
<dbReference type="Proteomes" id="UP000001968">
    <property type="component" value="Chromosome"/>
</dbReference>
<evidence type="ECO:0000259" key="11">
    <source>
        <dbReference type="PROSITE" id="PS50111"/>
    </source>
</evidence>
<evidence type="ECO:0000256" key="5">
    <source>
        <dbReference type="ARBA" id="ARBA00022989"/>
    </source>
</evidence>
<keyword evidence="2" id="KW-1003">Cell membrane</keyword>
<feature type="domain" description="HAMP" evidence="12">
    <location>
        <begin position="298"/>
        <end position="350"/>
    </location>
</feature>
<dbReference type="Pfam" id="PF02743">
    <property type="entry name" value="dCache_1"/>
    <property type="match status" value="1"/>
</dbReference>
<dbReference type="PANTHER" id="PTHR32089:SF112">
    <property type="entry name" value="LYSOZYME-LIKE PROTEIN-RELATED"/>
    <property type="match status" value="1"/>
</dbReference>
<dbReference type="CDD" id="cd18773">
    <property type="entry name" value="PDC1_HK_sensor"/>
    <property type="match status" value="1"/>
</dbReference>
<evidence type="ECO:0000259" key="12">
    <source>
        <dbReference type="PROSITE" id="PS50885"/>
    </source>
</evidence>
<reference evidence="14" key="1">
    <citation type="journal article" date="2010" name="Environ. Microbiol.">
        <title>The genome of Syntrophomonas wolfei: new insights into syntrophic metabolism and biohydrogen production.</title>
        <authorList>
            <person name="Sieber J.R."/>
            <person name="Sims D.R."/>
            <person name="Han C."/>
            <person name="Kim E."/>
            <person name="Lykidis A."/>
            <person name="Lapidus A.L."/>
            <person name="McDonnald E."/>
            <person name="Rohlin L."/>
            <person name="Culley D.E."/>
            <person name="Gunsalus R."/>
            <person name="McInerney M.J."/>
        </authorList>
    </citation>
    <scope>NUCLEOTIDE SEQUENCE [LARGE SCALE GENOMIC DNA]</scope>
    <source>
        <strain evidence="14">DSM 2245B / Goettingen</strain>
    </source>
</reference>
<dbReference type="CDD" id="cd12912">
    <property type="entry name" value="PDC2_MCP_like"/>
    <property type="match status" value="1"/>
</dbReference>
<evidence type="ECO:0000256" key="8">
    <source>
        <dbReference type="ARBA" id="ARBA00029447"/>
    </source>
</evidence>
<gene>
    <name evidence="13" type="ordered locus">Swol_2151</name>
</gene>